<evidence type="ECO:0000313" key="15">
    <source>
        <dbReference type="Proteomes" id="UP001281656"/>
    </source>
</evidence>
<evidence type="ECO:0000259" key="13">
    <source>
        <dbReference type="PROSITE" id="PS50885"/>
    </source>
</evidence>
<dbReference type="Proteomes" id="UP001281656">
    <property type="component" value="Unassembled WGS sequence"/>
</dbReference>
<dbReference type="InterPro" id="IPR004089">
    <property type="entry name" value="MCPsignal_dom"/>
</dbReference>
<feature type="domain" description="Methyl-accepting transducer" evidence="12">
    <location>
        <begin position="384"/>
        <end position="641"/>
    </location>
</feature>
<dbReference type="InterPro" id="IPR033479">
    <property type="entry name" value="dCache_1"/>
</dbReference>
<feature type="domain" description="HAMP" evidence="13">
    <location>
        <begin position="313"/>
        <end position="365"/>
    </location>
</feature>
<proteinExistence type="inferred from homology"/>
<dbReference type="Pfam" id="PF00015">
    <property type="entry name" value="MCPsignal"/>
    <property type="match status" value="1"/>
</dbReference>
<evidence type="ECO:0000256" key="6">
    <source>
        <dbReference type="ARBA" id="ARBA00023136"/>
    </source>
</evidence>
<feature type="coiled-coil region" evidence="10">
    <location>
        <begin position="423"/>
        <end position="450"/>
    </location>
</feature>
<keyword evidence="6 11" id="KW-0472">Membrane</keyword>
<organism evidence="14 15">
    <name type="scientific">Clostridium tanneri</name>
    <dbReference type="NCBI Taxonomy" id="3037988"/>
    <lineage>
        <taxon>Bacteria</taxon>
        <taxon>Bacillati</taxon>
        <taxon>Bacillota</taxon>
        <taxon>Clostridia</taxon>
        <taxon>Eubacteriales</taxon>
        <taxon>Clostridiaceae</taxon>
        <taxon>Clostridium</taxon>
    </lineage>
</organism>
<dbReference type="RefSeq" id="WP_318796435.1">
    <property type="nucleotide sequence ID" value="NZ_JARUJP010000001.1"/>
</dbReference>
<evidence type="ECO:0000256" key="3">
    <source>
        <dbReference type="ARBA" id="ARBA00022500"/>
    </source>
</evidence>
<comment type="subcellular location">
    <subcellularLocation>
        <location evidence="1">Cell membrane</location>
        <topology evidence="1">Multi-pass membrane protein</topology>
    </subcellularLocation>
</comment>
<dbReference type="CDD" id="cd06225">
    <property type="entry name" value="HAMP"/>
    <property type="match status" value="1"/>
</dbReference>
<evidence type="ECO:0000256" key="9">
    <source>
        <dbReference type="PROSITE-ProRule" id="PRU00284"/>
    </source>
</evidence>
<keyword evidence="4 11" id="KW-0812">Transmembrane</keyword>
<evidence type="ECO:0000256" key="4">
    <source>
        <dbReference type="ARBA" id="ARBA00022692"/>
    </source>
</evidence>
<evidence type="ECO:0000256" key="10">
    <source>
        <dbReference type="SAM" id="Coils"/>
    </source>
</evidence>
<dbReference type="Pfam" id="PF02743">
    <property type="entry name" value="dCache_1"/>
    <property type="match status" value="1"/>
</dbReference>
<dbReference type="EMBL" id="JARUJP010000001">
    <property type="protein sequence ID" value="MDW8799746.1"/>
    <property type="molecule type" value="Genomic_DNA"/>
</dbReference>
<dbReference type="SUPFAM" id="SSF103190">
    <property type="entry name" value="Sensory domain-like"/>
    <property type="match status" value="1"/>
</dbReference>
<evidence type="ECO:0000256" key="8">
    <source>
        <dbReference type="ARBA" id="ARBA00029447"/>
    </source>
</evidence>
<reference evidence="14 15" key="1">
    <citation type="submission" date="2023-04" db="EMBL/GenBank/DDBJ databases">
        <title>Clostridium tannerae sp. nov., isolated from the fecal material of an alpaca.</title>
        <authorList>
            <person name="Miller S."/>
            <person name="Hendry M."/>
            <person name="King J."/>
            <person name="Sankaranarayanan K."/>
            <person name="Lawson P.A."/>
        </authorList>
    </citation>
    <scope>NUCLEOTIDE SEQUENCE [LARGE SCALE GENOMIC DNA]</scope>
    <source>
        <strain evidence="14 15">A1-XYC3</strain>
    </source>
</reference>
<dbReference type="PROSITE" id="PS50885">
    <property type="entry name" value="HAMP"/>
    <property type="match status" value="1"/>
</dbReference>
<evidence type="ECO:0000256" key="11">
    <source>
        <dbReference type="SAM" id="Phobius"/>
    </source>
</evidence>
<keyword evidence="10" id="KW-0175">Coiled coil</keyword>
<keyword evidence="15" id="KW-1185">Reference proteome</keyword>
<accession>A0ABU4JP60</accession>
<dbReference type="Gene3D" id="1.10.287.950">
    <property type="entry name" value="Methyl-accepting chemotaxis protein"/>
    <property type="match status" value="1"/>
</dbReference>
<evidence type="ECO:0000259" key="12">
    <source>
        <dbReference type="PROSITE" id="PS50111"/>
    </source>
</evidence>
<evidence type="ECO:0000256" key="5">
    <source>
        <dbReference type="ARBA" id="ARBA00022989"/>
    </source>
</evidence>
<dbReference type="PROSITE" id="PS50111">
    <property type="entry name" value="CHEMOTAXIS_TRANSDUC_2"/>
    <property type="match status" value="1"/>
</dbReference>
<sequence>MKRLKVNLMLNTIKSKLIVTMVAICLIPVILLGVTSYFKSKNVLEKKLEVTSMQTLKEINRGIDNYFDAMGNQVKVLSVNANLVNVDNTEIEDSFKYAKYSIKDVQESDNDIISVYFGTEGGHFTTYPEVKLAEGYDYKGRPWYKEAIDTPDRVIYTEPYKDANSGEFVVSIAKAIVKEGKAIGVVSMDITLSKFTENLSNVKVGDDGYIIVTDDKGTALVHPDKKIVGTDTLKKLSLWDQASKNKEGFTNYEYEGNRKFGVYTTNQSTTWKIFASLNESELTKDTGEIKFLTFILVLITSVLSALLSILISRTISNNINKLSHSMNVASGGDLVTLADVKSKDELGKLSKDFNLMTKNIREMMVGVENSSKVVLDTSSNLSAMSEETTASVEEISRAIEEISQGATQQASSTQEVAFGMEQLAQGLDNIAEATEEMNELSSNAQELSNKGLQMVQVLADKSDETKVSAVTVTEIIEDMNVSTQEINKISDTITQITDQTNLLSLNASIEAARAGEAGKGFAVVADEIRKLAEQSRKSTDEIKVIVEAIKSKSSTAVKAMEEASTMITDQGKTVEETTEIFNEIYRSINNLISMAGQIRSSILTINDQKGVIVNQVESISAVSEETASSTEEVNASIEEITAMMCEFTKNATELQSLSQGLEKELGQFRIK</sequence>
<comment type="caution">
    <text evidence="14">The sequence shown here is derived from an EMBL/GenBank/DDBJ whole genome shotgun (WGS) entry which is preliminary data.</text>
</comment>
<dbReference type="SUPFAM" id="SSF58104">
    <property type="entry name" value="Methyl-accepting chemotaxis protein (MCP) signaling domain"/>
    <property type="match status" value="1"/>
</dbReference>
<gene>
    <name evidence="14" type="ORF">P8V03_01085</name>
</gene>
<dbReference type="InterPro" id="IPR003660">
    <property type="entry name" value="HAMP_dom"/>
</dbReference>
<keyword evidence="5 11" id="KW-1133">Transmembrane helix</keyword>
<evidence type="ECO:0000256" key="1">
    <source>
        <dbReference type="ARBA" id="ARBA00004651"/>
    </source>
</evidence>
<feature type="transmembrane region" description="Helical" evidence="11">
    <location>
        <begin position="17"/>
        <end position="38"/>
    </location>
</feature>
<keyword evidence="7 9" id="KW-0807">Transducer</keyword>
<dbReference type="SMART" id="SM00304">
    <property type="entry name" value="HAMP"/>
    <property type="match status" value="2"/>
</dbReference>
<dbReference type="CDD" id="cd12913">
    <property type="entry name" value="PDC1_MCP_like"/>
    <property type="match status" value="1"/>
</dbReference>
<dbReference type="Pfam" id="PF00672">
    <property type="entry name" value="HAMP"/>
    <property type="match status" value="1"/>
</dbReference>
<dbReference type="Gene3D" id="3.30.450.20">
    <property type="entry name" value="PAS domain"/>
    <property type="match status" value="1"/>
</dbReference>
<feature type="transmembrane region" description="Helical" evidence="11">
    <location>
        <begin position="291"/>
        <end position="311"/>
    </location>
</feature>
<dbReference type="CDD" id="cd11386">
    <property type="entry name" value="MCP_signal"/>
    <property type="match status" value="1"/>
</dbReference>
<dbReference type="CDD" id="cd12912">
    <property type="entry name" value="PDC2_MCP_like"/>
    <property type="match status" value="1"/>
</dbReference>
<comment type="similarity">
    <text evidence="8">Belongs to the methyl-accepting chemotaxis (MCP) protein family.</text>
</comment>
<keyword evidence="3" id="KW-0145">Chemotaxis</keyword>
<evidence type="ECO:0000256" key="2">
    <source>
        <dbReference type="ARBA" id="ARBA00022475"/>
    </source>
</evidence>
<protein>
    <submittedName>
        <fullName evidence="14">Methyl-accepting chemotaxis protein</fullName>
    </submittedName>
</protein>
<dbReference type="PANTHER" id="PTHR32089:SF114">
    <property type="entry name" value="METHYL-ACCEPTING CHEMOTAXIS PROTEIN MCPB"/>
    <property type="match status" value="1"/>
</dbReference>
<evidence type="ECO:0000256" key="7">
    <source>
        <dbReference type="ARBA" id="ARBA00023224"/>
    </source>
</evidence>
<evidence type="ECO:0000313" key="14">
    <source>
        <dbReference type="EMBL" id="MDW8799746.1"/>
    </source>
</evidence>
<dbReference type="Gene3D" id="6.10.340.10">
    <property type="match status" value="1"/>
</dbReference>
<dbReference type="PANTHER" id="PTHR32089">
    <property type="entry name" value="METHYL-ACCEPTING CHEMOTAXIS PROTEIN MCPB"/>
    <property type="match status" value="1"/>
</dbReference>
<name>A0ABU4JP60_9CLOT</name>
<dbReference type="SMART" id="SM00283">
    <property type="entry name" value="MA"/>
    <property type="match status" value="1"/>
</dbReference>
<keyword evidence="2" id="KW-1003">Cell membrane</keyword>
<dbReference type="InterPro" id="IPR029151">
    <property type="entry name" value="Sensor-like_sf"/>
</dbReference>